<dbReference type="Pfam" id="PF00076">
    <property type="entry name" value="RRM_1"/>
    <property type="match status" value="2"/>
</dbReference>
<keyword evidence="4 5" id="KW-0694">RNA-binding</keyword>
<evidence type="ECO:0000313" key="8">
    <source>
        <dbReference type="EMBL" id="GFS14973.1"/>
    </source>
</evidence>
<dbReference type="PROSITE" id="PS50102">
    <property type="entry name" value="RRM"/>
    <property type="match status" value="2"/>
</dbReference>
<feature type="compositionally biased region" description="Gly residues" evidence="6">
    <location>
        <begin position="294"/>
        <end position="335"/>
    </location>
</feature>
<organism evidence="8 9">
    <name type="scientific">Elysia marginata</name>
    <dbReference type="NCBI Taxonomy" id="1093978"/>
    <lineage>
        <taxon>Eukaryota</taxon>
        <taxon>Metazoa</taxon>
        <taxon>Spiralia</taxon>
        <taxon>Lophotrochozoa</taxon>
        <taxon>Mollusca</taxon>
        <taxon>Gastropoda</taxon>
        <taxon>Heterobranchia</taxon>
        <taxon>Euthyneura</taxon>
        <taxon>Panpulmonata</taxon>
        <taxon>Sacoglossa</taxon>
        <taxon>Placobranchoidea</taxon>
        <taxon>Plakobranchidae</taxon>
        <taxon>Elysia</taxon>
    </lineage>
</organism>
<comment type="caution">
    <text evidence="8">The sequence shown here is derived from an EMBL/GenBank/DDBJ whole genome shotgun (WGS) entry which is preliminary data.</text>
</comment>
<keyword evidence="2" id="KW-0963">Cytoplasm</keyword>
<evidence type="ECO:0000256" key="6">
    <source>
        <dbReference type="SAM" id="MobiDB-lite"/>
    </source>
</evidence>
<reference evidence="8 9" key="1">
    <citation type="journal article" date="2021" name="Elife">
        <title>Chloroplast acquisition without the gene transfer in kleptoplastic sea slugs, Plakobranchus ocellatus.</title>
        <authorList>
            <person name="Maeda T."/>
            <person name="Takahashi S."/>
            <person name="Yoshida T."/>
            <person name="Shimamura S."/>
            <person name="Takaki Y."/>
            <person name="Nagai Y."/>
            <person name="Toyoda A."/>
            <person name="Suzuki Y."/>
            <person name="Arimoto A."/>
            <person name="Ishii H."/>
            <person name="Satoh N."/>
            <person name="Nishiyama T."/>
            <person name="Hasebe M."/>
            <person name="Maruyama T."/>
            <person name="Minagawa J."/>
            <person name="Obokata J."/>
            <person name="Shigenobu S."/>
        </authorList>
    </citation>
    <scope>NUCLEOTIDE SEQUENCE [LARGE SCALE GENOMIC DNA]</scope>
</reference>
<dbReference type="GO" id="GO:0003729">
    <property type="term" value="F:mRNA binding"/>
    <property type="evidence" value="ECO:0007669"/>
    <property type="project" value="TreeGrafter"/>
</dbReference>
<sequence length="357" mass="37158">MEKGKIFVGGLSWDTDKTALQNYFSSYGEVTDCVVMINAATQKSRGFGFVSFRDPAVVDVILAQKHTIDNRSVDCKACTLRGANRPQGGGGRGGPGFTGRTTKIFIGGLPNDATDDALTNFFSRYGKVTDVVIMYDQEKQRPRGFGFLTFDNEEAVELAVKEHFVDFGGKKVECKRAEPRQGGGGGNRGGRMGGGGGGYGGDQNWGGMGDGSNWNQYGYSGGQQGGYGGGYGYQQGYDQSWGQQGGGYGQGWNQGYGQGYGQQQSWGGQQTNGQGGYGGYSGHGFSNQNSNDGQGQGYGGYSGQGFSNYGGSGGGQGGYGGGSQDGYGGQSGGGYQPSQSRTGASGGGSTGYHPYKR</sequence>
<name>A0AAV4IWR7_9GAST</name>
<proteinExistence type="predicted"/>
<dbReference type="SMART" id="SM00360">
    <property type="entry name" value="RRM"/>
    <property type="match status" value="2"/>
</dbReference>
<feature type="region of interest" description="Disordered" evidence="6">
    <location>
        <begin position="176"/>
        <end position="204"/>
    </location>
</feature>
<feature type="compositionally biased region" description="Low complexity" evidence="6">
    <location>
        <begin position="284"/>
        <end position="293"/>
    </location>
</feature>
<keyword evidence="9" id="KW-1185">Reference proteome</keyword>
<dbReference type="Proteomes" id="UP000762676">
    <property type="component" value="Unassembled WGS sequence"/>
</dbReference>
<feature type="domain" description="RRM" evidence="7">
    <location>
        <begin position="102"/>
        <end position="179"/>
    </location>
</feature>
<accession>A0AAV4IWR7</accession>
<evidence type="ECO:0000256" key="2">
    <source>
        <dbReference type="ARBA" id="ARBA00022490"/>
    </source>
</evidence>
<dbReference type="InterPro" id="IPR012677">
    <property type="entry name" value="Nucleotide-bd_a/b_plait_sf"/>
</dbReference>
<feature type="compositionally biased region" description="Gly residues" evidence="6">
    <location>
        <begin position="181"/>
        <end position="204"/>
    </location>
</feature>
<dbReference type="GO" id="GO:0005737">
    <property type="term" value="C:cytoplasm"/>
    <property type="evidence" value="ECO:0007669"/>
    <property type="project" value="UniProtKB-SubCell"/>
</dbReference>
<evidence type="ECO:0000256" key="4">
    <source>
        <dbReference type="ARBA" id="ARBA00022884"/>
    </source>
</evidence>
<feature type="region of interest" description="Disordered" evidence="6">
    <location>
        <begin position="260"/>
        <end position="357"/>
    </location>
</feature>
<feature type="compositionally biased region" description="Gly residues" evidence="6">
    <location>
        <begin position="273"/>
        <end position="282"/>
    </location>
</feature>
<feature type="compositionally biased region" description="Low complexity" evidence="6">
    <location>
        <begin position="261"/>
        <end position="272"/>
    </location>
</feature>
<dbReference type="GO" id="GO:0006417">
    <property type="term" value="P:regulation of translation"/>
    <property type="evidence" value="ECO:0007669"/>
    <property type="project" value="TreeGrafter"/>
</dbReference>
<dbReference type="PANTHER" id="PTHR48032">
    <property type="entry name" value="RNA-BINDING PROTEIN MUSASHI HOMOLOG RBP6"/>
    <property type="match status" value="1"/>
</dbReference>
<evidence type="ECO:0000313" key="9">
    <source>
        <dbReference type="Proteomes" id="UP000762676"/>
    </source>
</evidence>
<evidence type="ECO:0000256" key="1">
    <source>
        <dbReference type="ARBA" id="ARBA00004496"/>
    </source>
</evidence>
<evidence type="ECO:0000256" key="3">
    <source>
        <dbReference type="ARBA" id="ARBA00022737"/>
    </source>
</evidence>
<feature type="domain" description="RRM" evidence="7">
    <location>
        <begin position="4"/>
        <end position="85"/>
    </location>
</feature>
<dbReference type="GO" id="GO:1990904">
    <property type="term" value="C:ribonucleoprotein complex"/>
    <property type="evidence" value="ECO:0007669"/>
    <property type="project" value="UniProtKB-KW"/>
</dbReference>
<comment type="subcellular location">
    <subcellularLocation>
        <location evidence="1">Cytoplasm</location>
    </subcellularLocation>
</comment>
<dbReference type="InterPro" id="IPR035979">
    <property type="entry name" value="RBD_domain_sf"/>
</dbReference>
<evidence type="ECO:0000256" key="5">
    <source>
        <dbReference type="PROSITE-ProRule" id="PRU00176"/>
    </source>
</evidence>
<gene>
    <name evidence="8" type="ORF">ElyMa_004920500</name>
</gene>
<keyword evidence="8" id="KW-0687">Ribonucleoprotein</keyword>
<keyword evidence="3" id="KW-0677">Repeat</keyword>
<dbReference type="SUPFAM" id="SSF54928">
    <property type="entry name" value="RNA-binding domain, RBD"/>
    <property type="match status" value="2"/>
</dbReference>
<dbReference type="Gene3D" id="3.30.70.330">
    <property type="match status" value="2"/>
</dbReference>
<dbReference type="InterPro" id="IPR000504">
    <property type="entry name" value="RRM_dom"/>
</dbReference>
<evidence type="ECO:0000259" key="7">
    <source>
        <dbReference type="PROSITE" id="PS50102"/>
    </source>
</evidence>
<dbReference type="AlphaFoldDB" id="A0AAV4IWR7"/>
<dbReference type="CDD" id="cd12325">
    <property type="entry name" value="RRM1_hnRNPA_hnRNPD_like"/>
    <property type="match status" value="1"/>
</dbReference>
<dbReference type="EMBL" id="BMAT01009857">
    <property type="protein sequence ID" value="GFS14973.1"/>
    <property type="molecule type" value="Genomic_DNA"/>
</dbReference>
<dbReference type="PANTHER" id="PTHR48032:SF18">
    <property type="entry name" value="RRM DOMAIN-CONTAINING PROTEIN"/>
    <property type="match status" value="1"/>
</dbReference>
<protein>
    <submittedName>
        <fullName evidence="8">Heterogeneous nuclear ribonucleoprotein 1</fullName>
    </submittedName>
</protein>